<protein>
    <recommendedName>
        <fullName evidence="3">DUF3108 domain-containing protein</fullName>
    </recommendedName>
</protein>
<dbReference type="InterPro" id="IPR045767">
    <property type="entry name" value="DUF6134"/>
</dbReference>
<dbReference type="Pfam" id="PF19630">
    <property type="entry name" value="DUF6134"/>
    <property type="match status" value="1"/>
</dbReference>
<evidence type="ECO:0008006" key="3">
    <source>
        <dbReference type="Google" id="ProtNLM"/>
    </source>
</evidence>
<name>A0A1G5VZG9_9BACT</name>
<keyword evidence="2" id="KW-1185">Reference proteome</keyword>
<dbReference type="AlphaFoldDB" id="A0A1G5VZG9"/>
<dbReference type="Proteomes" id="UP000198756">
    <property type="component" value="Unassembled WGS sequence"/>
</dbReference>
<dbReference type="STRING" id="279824.SAMN03080617_00789"/>
<sequence length="215" mass="24515">MFQNPLISTTAGAAVSKKLIPLVVVLVFVLGDGFAQNQSNERNYEITVLGFKIGEMTANRSKSSDSTLYKVKSNVSFWFFGKVNVDFRLDSRFANNQVVWTRSFSKSNKGDFQSEVKWNGRHYEVDASTYKFENSKPIYDLITLSSVMLFFHEPKANQDFLGEVFGLVSKVKKISTNVYEVTINGNTNRYYYENGIMVKAEMQSPIKNYLIKLVN</sequence>
<proteinExistence type="predicted"/>
<dbReference type="EMBL" id="FMXE01000005">
    <property type="protein sequence ID" value="SDA51243.1"/>
    <property type="molecule type" value="Genomic_DNA"/>
</dbReference>
<gene>
    <name evidence="1" type="ORF">SAMN03080617_00789</name>
</gene>
<evidence type="ECO:0000313" key="1">
    <source>
        <dbReference type="EMBL" id="SDA51243.1"/>
    </source>
</evidence>
<accession>A0A1G5VZG9</accession>
<reference evidence="2" key="1">
    <citation type="submission" date="2016-10" db="EMBL/GenBank/DDBJ databases">
        <authorList>
            <person name="Varghese N."/>
            <person name="Submissions S."/>
        </authorList>
    </citation>
    <scope>NUCLEOTIDE SEQUENCE [LARGE SCALE GENOMIC DNA]</scope>
    <source>
        <strain evidence="2">DSM 22703</strain>
    </source>
</reference>
<organism evidence="1 2">
    <name type="scientific">Algoriphagus alkaliphilus</name>
    <dbReference type="NCBI Taxonomy" id="279824"/>
    <lineage>
        <taxon>Bacteria</taxon>
        <taxon>Pseudomonadati</taxon>
        <taxon>Bacteroidota</taxon>
        <taxon>Cytophagia</taxon>
        <taxon>Cytophagales</taxon>
        <taxon>Cyclobacteriaceae</taxon>
        <taxon>Algoriphagus</taxon>
    </lineage>
</organism>
<dbReference type="OrthoDB" id="949196at2"/>
<evidence type="ECO:0000313" key="2">
    <source>
        <dbReference type="Proteomes" id="UP000198756"/>
    </source>
</evidence>